<dbReference type="AlphaFoldDB" id="A0A9Q1UXM4"/>
<dbReference type="Proteomes" id="UP000037540">
    <property type="component" value="Unassembled WGS sequence"/>
</dbReference>
<gene>
    <name evidence="2" type="ORF">ADU74_10200</name>
</gene>
<evidence type="ECO:0000313" key="3">
    <source>
        <dbReference type="Proteomes" id="UP000037540"/>
    </source>
</evidence>
<dbReference type="EMBL" id="LGVR01000060">
    <property type="protein sequence ID" value="KOA85032.1"/>
    <property type="molecule type" value="Genomic_DNA"/>
</dbReference>
<evidence type="ECO:0000259" key="1">
    <source>
        <dbReference type="Pfam" id="PF13274"/>
    </source>
</evidence>
<geneLocation type="plasmid" evidence="2">
    <name>p1BKT015925</name>
</geneLocation>
<dbReference type="Pfam" id="PF13274">
    <property type="entry name" value="SocA_Panacea"/>
    <property type="match status" value="1"/>
</dbReference>
<dbReference type="RefSeq" id="WP_013720925.1">
    <property type="nucleotide sequence ID" value="NZ_LGVO01000061.1"/>
</dbReference>
<sequence length="222" mass="25729">MCQAIDVAKWFIKNGYKPCDTRNGNMKLNKLLYFAQLISLVKRDKVLFNDNLSAFKHGVVVENVRQEYHNNYNNFIQTARKSSITLADEEEEVLNITSNIFGQVDARELSQLTHEHSCWKDHYEKSKRGNGNYDKQDGIIPIDEIVNNYQCDLNLIREILSAYEDCNVSDEECIEINGVKFYYDPNEVNITDSNIRQTLERFPADDIAYTVCMDSTQGLIIY</sequence>
<protein>
    <recommendedName>
        <fullName evidence="1">Antitoxin SocA-like Panacea domain-containing protein</fullName>
    </recommendedName>
</protein>
<accession>A0A9Q1UXM4</accession>
<comment type="caution">
    <text evidence="2">The sequence shown here is derived from an EMBL/GenBank/DDBJ whole genome shotgun (WGS) entry which is preliminary data.</text>
</comment>
<evidence type="ECO:0000313" key="2">
    <source>
        <dbReference type="EMBL" id="KOA85032.1"/>
    </source>
</evidence>
<feature type="domain" description="Antitoxin SocA-like Panacea" evidence="1">
    <location>
        <begin position="28"/>
        <end position="120"/>
    </location>
</feature>
<name>A0A9Q1UXM4_CLOBO</name>
<reference evidence="2 3" key="1">
    <citation type="submission" date="2015-07" db="EMBL/GenBank/DDBJ databases">
        <title>Draft genome sequences of 17 French Clostridium botulinum group III.</title>
        <authorList>
            <person name="Woudstra C."/>
            <person name="Le Marechal C."/>
            <person name="Souillard R."/>
            <person name="Bayon-Auboyer M.-H."/>
            <person name="Dessouter D."/>
            <person name="Fach P."/>
        </authorList>
    </citation>
    <scope>NUCLEOTIDE SEQUENCE [LARGE SCALE GENOMIC DNA]</scope>
    <source>
        <strain evidence="2 3">12LNRI-CD</strain>
        <plasmid evidence="2">p1BKT015925</plasmid>
    </source>
</reference>
<keyword evidence="2" id="KW-0614">Plasmid</keyword>
<organism evidence="2 3">
    <name type="scientific">Clostridium botulinum</name>
    <dbReference type="NCBI Taxonomy" id="1491"/>
    <lineage>
        <taxon>Bacteria</taxon>
        <taxon>Bacillati</taxon>
        <taxon>Bacillota</taxon>
        <taxon>Clostridia</taxon>
        <taxon>Eubacteriales</taxon>
        <taxon>Clostridiaceae</taxon>
        <taxon>Clostridium</taxon>
    </lineage>
</organism>
<dbReference type="InterPro" id="IPR025272">
    <property type="entry name" value="SocA_Panacea"/>
</dbReference>
<proteinExistence type="predicted"/>